<dbReference type="HAMAP" id="MF_01337_B">
    <property type="entry name" value="Ribosomal_uL18_B"/>
    <property type="match status" value="1"/>
</dbReference>
<evidence type="ECO:0000256" key="5">
    <source>
        <dbReference type="ARBA" id="ARBA00023274"/>
    </source>
</evidence>
<evidence type="ECO:0000313" key="8">
    <source>
        <dbReference type="EMBL" id="GGI83470.1"/>
    </source>
</evidence>
<evidence type="ECO:0000313" key="9">
    <source>
        <dbReference type="Proteomes" id="UP000630149"/>
    </source>
</evidence>
<dbReference type="Pfam" id="PF00861">
    <property type="entry name" value="Ribosomal_L18p"/>
    <property type="match status" value="1"/>
</dbReference>
<organism evidence="8 9">
    <name type="scientific">Legionella impletisoli</name>
    <dbReference type="NCBI Taxonomy" id="343510"/>
    <lineage>
        <taxon>Bacteria</taxon>
        <taxon>Pseudomonadati</taxon>
        <taxon>Pseudomonadota</taxon>
        <taxon>Gammaproteobacteria</taxon>
        <taxon>Legionellales</taxon>
        <taxon>Legionellaceae</taxon>
        <taxon>Legionella</taxon>
    </lineage>
</organism>
<dbReference type="RefSeq" id="WP_131776068.1">
    <property type="nucleotide sequence ID" value="NZ_BMOB01000003.1"/>
</dbReference>
<dbReference type="PANTHER" id="PTHR12899">
    <property type="entry name" value="39S RIBOSOMAL PROTEIN L18, MITOCHONDRIAL"/>
    <property type="match status" value="1"/>
</dbReference>
<dbReference type="InterPro" id="IPR004389">
    <property type="entry name" value="Ribosomal_uL18_bac-type"/>
</dbReference>
<dbReference type="EMBL" id="BMOB01000003">
    <property type="protein sequence ID" value="GGI83470.1"/>
    <property type="molecule type" value="Genomic_DNA"/>
</dbReference>
<proteinExistence type="inferred from homology"/>
<dbReference type="Proteomes" id="UP000630149">
    <property type="component" value="Unassembled WGS sequence"/>
</dbReference>
<evidence type="ECO:0000256" key="6">
    <source>
        <dbReference type="ARBA" id="ARBA00035197"/>
    </source>
</evidence>
<protein>
    <recommendedName>
        <fullName evidence="6 7">Large ribosomal subunit protein uL18</fullName>
    </recommendedName>
</protein>
<evidence type="ECO:0000256" key="1">
    <source>
        <dbReference type="ARBA" id="ARBA00007116"/>
    </source>
</evidence>
<dbReference type="InterPro" id="IPR005484">
    <property type="entry name" value="Ribosomal_uL18_bac/plant/anim"/>
</dbReference>
<reference evidence="8" key="2">
    <citation type="submission" date="2020-09" db="EMBL/GenBank/DDBJ databases">
        <authorList>
            <person name="Sun Q."/>
            <person name="Ohkuma M."/>
        </authorList>
    </citation>
    <scope>NUCLEOTIDE SEQUENCE</scope>
    <source>
        <strain evidence="8">JCM 13919</strain>
    </source>
</reference>
<dbReference type="FunFam" id="3.30.420.100:FF:000001">
    <property type="entry name" value="50S ribosomal protein L18"/>
    <property type="match status" value="1"/>
</dbReference>
<comment type="function">
    <text evidence="7">This is one of the proteins that bind and probably mediate the attachment of the 5S RNA into the large ribosomal subunit, where it forms part of the central protuberance.</text>
</comment>
<dbReference type="InterPro" id="IPR057268">
    <property type="entry name" value="Ribosomal_L18"/>
</dbReference>
<dbReference type="Gene3D" id="3.30.420.100">
    <property type="match status" value="1"/>
</dbReference>
<accession>A0A917JS56</accession>
<sequence>MNKQTARKRRGLKTKYNIRSSNRLRLVVYRSASHIYSQIVERTPNGDKVLAASSTLDKELRSTLSGNKSEQAAQVGKLLAQRAKQKKIEAVAFDRSGYKYHGRVKALADAAREAGLEF</sequence>
<keyword evidence="2 7" id="KW-0699">rRNA-binding</keyword>
<dbReference type="NCBIfam" id="TIGR00060">
    <property type="entry name" value="L18_bact"/>
    <property type="match status" value="1"/>
</dbReference>
<evidence type="ECO:0000256" key="2">
    <source>
        <dbReference type="ARBA" id="ARBA00022730"/>
    </source>
</evidence>
<gene>
    <name evidence="7 8" type="primary">rplR</name>
    <name evidence="8" type="ORF">GCM10007966_10050</name>
</gene>
<evidence type="ECO:0000256" key="3">
    <source>
        <dbReference type="ARBA" id="ARBA00022884"/>
    </source>
</evidence>
<comment type="subunit">
    <text evidence="7">Part of the 50S ribosomal subunit; part of the 5S rRNA/L5/L18/L25 subcomplex. Contacts the 5S and 23S rRNAs.</text>
</comment>
<evidence type="ECO:0000256" key="4">
    <source>
        <dbReference type="ARBA" id="ARBA00022980"/>
    </source>
</evidence>
<keyword evidence="3 7" id="KW-0694">RNA-binding</keyword>
<dbReference type="OrthoDB" id="9810939at2"/>
<comment type="caution">
    <text evidence="8">The sequence shown here is derived from an EMBL/GenBank/DDBJ whole genome shotgun (WGS) entry which is preliminary data.</text>
</comment>
<dbReference type="PANTHER" id="PTHR12899:SF3">
    <property type="entry name" value="LARGE RIBOSOMAL SUBUNIT PROTEIN UL18M"/>
    <property type="match status" value="1"/>
</dbReference>
<dbReference type="SUPFAM" id="SSF53137">
    <property type="entry name" value="Translational machinery components"/>
    <property type="match status" value="1"/>
</dbReference>
<dbReference type="GO" id="GO:0022625">
    <property type="term" value="C:cytosolic large ribosomal subunit"/>
    <property type="evidence" value="ECO:0007669"/>
    <property type="project" value="TreeGrafter"/>
</dbReference>
<dbReference type="GO" id="GO:0003735">
    <property type="term" value="F:structural constituent of ribosome"/>
    <property type="evidence" value="ECO:0007669"/>
    <property type="project" value="InterPro"/>
</dbReference>
<reference evidence="8" key="1">
    <citation type="journal article" date="2014" name="Int. J. Syst. Evol. Microbiol.">
        <title>Complete genome sequence of Corynebacterium casei LMG S-19264T (=DSM 44701T), isolated from a smear-ripened cheese.</title>
        <authorList>
            <consortium name="US DOE Joint Genome Institute (JGI-PGF)"/>
            <person name="Walter F."/>
            <person name="Albersmeier A."/>
            <person name="Kalinowski J."/>
            <person name="Ruckert C."/>
        </authorList>
    </citation>
    <scope>NUCLEOTIDE SEQUENCE</scope>
    <source>
        <strain evidence="8">JCM 13919</strain>
    </source>
</reference>
<comment type="similarity">
    <text evidence="1 7">Belongs to the universal ribosomal protein uL18 family.</text>
</comment>
<dbReference type="GO" id="GO:0006412">
    <property type="term" value="P:translation"/>
    <property type="evidence" value="ECO:0007669"/>
    <property type="project" value="UniProtKB-UniRule"/>
</dbReference>
<keyword evidence="5 7" id="KW-0687">Ribonucleoprotein</keyword>
<keyword evidence="4 7" id="KW-0689">Ribosomal protein</keyword>
<evidence type="ECO:0000256" key="7">
    <source>
        <dbReference type="HAMAP-Rule" id="MF_01337"/>
    </source>
</evidence>
<name>A0A917JS56_9GAMM</name>
<keyword evidence="9" id="KW-1185">Reference proteome</keyword>
<dbReference type="GO" id="GO:0008097">
    <property type="term" value="F:5S rRNA binding"/>
    <property type="evidence" value="ECO:0007669"/>
    <property type="project" value="TreeGrafter"/>
</dbReference>
<dbReference type="AlphaFoldDB" id="A0A917JS56"/>
<dbReference type="CDD" id="cd00432">
    <property type="entry name" value="Ribosomal_L18_L5e"/>
    <property type="match status" value="1"/>
</dbReference>